<dbReference type="EMBL" id="WIXP02000017">
    <property type="protein sequence ID" value="KAF6197802.1"/>
    <property type="molecule type" value="Genomic_DNA"/>
</dbReference>
<accession>A0A8S9WLG2</accession>
<protein>
    <submittedName>
        <fullName evidence="2">Uncharacterized protein</fullName>
    </submittedName>
</protein>
<reference evidence="2" key="1">
    <citation type="journal article" date="2021" name="Mol. Ecol. Resour.">
        <title>Apolygus lucorum genome provides insights into omnivorousness and mesophyll feeding.</title>
        <authorList>
            <person name="Liu Y."/>
            <person name="Liu H."/>
            <person name="Wang H."/>
            <person name="Huang T."/>
            <person name="Liu B."/>
            <person name="Yang B."/>
            <person name="Yin L."/>
            <person name="Li B."/>
            <person name="Zhang Y."/>
            <person name="Zhang S."/>
            <person name="Jiang F."/>
            <person name="Zhang X."/>
            <person name="Ren Y."/>
            <person name="Wang B."/>
            <person name="Wang S."/>
            <person name="Lu Y."/>
            <person name="Wu K."/>
            <person name="Fan W."/>
            <person name="Wang G."/>
        </authorList>
    </citation>
    <scope>NUCLEOTIDE SEQUENCE</scope>
    <source>
        <strain evidence="2">12Hb</strain>
    </source>
</reference>
<name>A0A8S9WLG2_APOLU</name>
<organism evidence="2 3">
    <name type="scientific">Apolygus lucorum</name>
    <name type="common">Small green plant bug</name>
    <name type="synonym">Lygocoris lucorum</name>
    <dbReference type="NCBI Taxonomy" id="248454"/>
    <lineage>
        <taxon>Eukaryota</taxon>
        <taxon>Metazoa</taxon>
        <taxon>Ecdysozoa</taxon>
        <taxon>Arthropoda</taxon>
        <taxon>Hexapoda</taxon>
        <taxon>Insecta</taxon>
        <taxon>Pterygota</taxon>
        <taxon>Neoptera</taxon>
        <taxon>Paraneoptera</taxon>
        <taxon>Hemiptera</taxon>
        <taxon>Heteroptera</taxon>
        <taxon>Panheteroptera</taxon>
        <taxon>Cimicomorpha</taxon>
        <taxon>Miridae</taxon>
        <taxon>Mirini</taxon>
        <taxon>Apolygus</taxon>
    </lineage>
</organism>
<evidence type="ECO:0000313" key="2">
    <source>
        <dbReference type="EMBL" id="KAF6197802.1"/>
    </source>
</evidence>
<dbReference type="AlphaFoldDB" id="A0A8S9WLG2"/>
<evidence type="ECO:0000256" key="1">
    <source>
        <dbReference type="SAM" id="MobiDB-lite"/>
    </source>
</evidence>
<evidence type="ECO:0000313" key="3">
    <source>
        <dbReference type="Proteomes" id="UP000466442"/>
    </source>
</evidence>
<comment type="caution">
    <text evidence="2">The sequence shown here is derived from an EMBL/GenBank/DDBJ whole genome shotgun (WGS) entry which is preliminary data.</text>
</comment>
<gene>
    <name evidence="2" type="ORF">GE061_008769</name>
</gene>
<keyword evidence="3" id="KW-1185">Reference proteome</keyword>
<dbReference type="Proteomes" id="UP000466442">
    <property type="component" value="Unassembled WGS sequence"/>
</dbReference>
<proteinExistence type="predicted"/>
<feature type="region of interest" description="Disordered" evidence="1">
    <location>
        <begin position="57"/>
        <end position="92"/>
    </location>
</feature>
<sequence length="223" mass="24710">MEDEIVVKEEPMIGGEKNEVQVKEEVEIKQEALMGDEDVEEEVEKRWAVEDEAEGYPMIKREDGLTDPLGDESDVLEGSVGVQRSEAGPDMEDEIVVKEEPMIGGEENEVQVKEEVEIKQEALMGDEDVEEEVGKRWAGEDEAEGYLMIKREDGLTDPLGGESDVLEGSVGVQRSEAGPGWGEMLTPLILLMNFHVSFSPSRLPARSKSFSRLRAFPSPLSVS</sequence>